<dbReference type="AlphaFoldDB" id="A0A2P6QMP8"/>
<protein>
    <submittedName>
        <fullName evidence="1">Uncharacterized protein</fullName>
    </submittedName>
</protein>
<organism evidence="1 2">
    <name type="scientific">Rosa chinensis</name>
    <name type="common">China rose</name>
    <dbReference type="NCBI Taxonomy" id="74649"/>
    <lineage>
        <taxon>Eukaryota</taxon>
        <taxon>Viridiplantae</taxon>
        <taxon>Streptophyta</taxon>
        <taxon>Embryophyta</taxon>
        <taxon>Tracheophyta</taxon>
        <taxon>Spermatophyta</taxon>
        <taxon>Magnoliopsida</taxon>
        <taxon>eudicotyledons</taxon>
        <taxon>Gunneridae</taxon>
        <taxon>Pentapetalae</taxon>
        <taxon>rosids</taxon>
        <taxon>fabids</taxon>
        <taxon>Rosales</taxon>
        <taxon>Rosaceae</taxon>
        <taxon>Rosoideae</taxon>
        <taxon>Rosoideae incertae sedis</taxon>
        <taxon>Rosa</taxon>
    </lineage>
</organism>
<reference evidence="1 2" key="1">
    <citation type="journal article" date="2018" name="Nat. Genet.">
        <title>The Rosa genome provides new insights in the design of modern roses.</title>
        <authorList>
            <person name="Bendahmane M."/>
        </authorList>
    </citation>
    <scope>NUCLEOTIDE SEQUENCE [LARGE SCALE GENOMIC DNA]</scope>
    <source>
        <strain evidence="2">cv. Old Blush</strain>
    </source>
</reference>
<sequence length="67" mass="7727">MNRQTLAPASLQGERASDFRSNYTATKFNAPTRQDHQNPGGKLVYQTTKKGKRTQVSCYWQEYSRDL</sequence>
<accession>A0A2P6QMP8</accession>
<evidence type="ECO:0000313" key="2">
    <source>
        <dbReference type="Proteomes" id="UP000238479"/>
    </source>
</evidence>
<comment type="caution">
    <text evidence="1">The sequence shown here is derived from an EMBL/GenBank/DDBJ whole genome shotgun (WGS) entry which is preliminary data.</text>
</comment>
<keyword evidence="2" id="KW-1185">Reference proteome</keyword>
<proteinExistence type="predicted"/>
<evidence type="ECO:0000313" key="1">
    <source>
        <dbReference type="EMBL" id="PRQ35460.1"/>
    </source>
</evidence>
<gene>
    <name evidence="1" type="ORF">RchiOBHm_Chr5g0080271</name>
</gene>
<dbReference type="EMBL" id="PDCK01000043">
    <property type="protein sequence ID" value="PRQ35460.1"/>
    <property type="molecule type" value="Genomic_DNA"/>
</dbReference>
<dbReference type="Gramene" id="PRQ35460">
    <property type="protein sequence ID" value="PRQ35460"/>
    <property type="gene ID" value="RchiOBHm_Chr5g0080271"/>
</dbReference>
<name>A0A2P6QMP8_ROSCH</name>
<dbReference type="Proteomes" id="UP000238479">
    <property type="component" value="Chromosome 5"/>
</dbReference>